<dbReference type="Pfam" id="PF21173">
    <property type="entry name" value="DksA-like_N"/>
    <property type="match status" value="1"/>
</dbReference>
<feature type="coiled-coil region" evidence="5">
    <location>
        <begin position="1"/>
        <end position="35"/>
    </location>
</feature>
<dbReference type="PROSITE" id="PS51128">
    <property type="entry name" value="ZF_DKSA_2"/>
    <property type="match status" value="1"/>
</dbReference>
<dbReference type="InterPro" id="IPR000962">
    <property type="entry name" value="Znf_DskA_TraR"/>
</dbReference>
<evidence type="ECO:0000256" key="2">
    <source>
        <dbReference type="ARBA" id="ARBA00022771"/>
    </source>
</evidence>
<evidence type="ECO:0000256" key="3">
    <source>
        <dbReference type="ARBA" id="ARBA00022833"/>
    </source>
</evidence>
<dbReference type="RefSeq" id="WP_132466321.1">
    <property type="nucleotide sequence ID" value="NZ_SLXP01000023.1"/>
</dbReference>
<gene>
    <name evidence="8" type="ORF">EV662_1239</name>
</gene>
<dbReference type="InterPro" id="IPR048487">
    <property type="entry name" value="DksA-like_N"/>
</dbReference>
<evidence type="ECO:0000313" key="8">
    <source>
        <dbReference type="EMBL" id="TCP38044.1"/>
    </source>
</evidence>
<comment type="caution">
    <text evidence="8">The sequence shown here is derived from an EMBL/GenBank/DDBJ whole genome shotgun (WGS) entry which is preliminary data.</text>
</comment>
<evidence type="ECO:0000259" key="7">
    <source>
        <dbReference type="Pfam" id="PF21173"/>
    </source>
</evidence>
<keyword evidence="1" id="KW-0479">Metal-binding</keyword>
<keyword evidence="3" id="KW-0862">Zinc</keyword>
<reference evidence="8 9" key="1">
    <citation type="submission" date="2019-03" db="EMBL/GenBank/DDBJ databases">
        <title>Genomic Encyclopedia of Type Strains, Phase IV (KMG-IV): sequencing the most valuable type-strain genomes for metagenomic binning, comparative biology and taxonomic classification.</title>
        <authorList>
            <person name="Goeker M."/>
        </authorList>
    </citation>
    <scope>NUCLEOTIDE SEQUENCE [LARGE SCALE GENOMIC DNA]</scope>
    <source>
        <strain evidence="8 9">DSM 18063</strain>
    </source>
</reference>
<name>A0A4R2PSH5_9RHOB</name>
<accession>A0A4R2PSH5</accession>
<dbReference type="EMBL" id="SLXP01000023">
    <property type="protein sequence ID" value="TCP38044.1"/>
    <property type="molecule type" value="Genomic_DNA"/>
</dbReference>
<proteinExistence type="predicted"/>
<keyword evidence="9" id="KW-1185">Reference proteome</keyword>
<evidence type="ECO:0000256" key="5">
    <source>
        <dbReference type="SAM" id="Coils"/>
    </source>
</evidence>
<organism evidence="8 9">
    <name type="scientific">Rhodovulum marinum</name>
    <dbReference type="NCBI Taxonomy" id="320662"/>
    <lineage>
        <taxon>Bacteria</taxon>
        <taxon>Pseudomonadati</taxon>
        <taxon>Pseudomonadota</taxon>
        <taxon>Alphaproteobacteria</taxon>
        <taxon>Rhodobacterales</taxon>
        <taxon>Paracoccaceae</taxon>
        <taxon>Rhodovulum</taxon>
    </lineage>
</organism>
<feature type="zinc finger region" description="dksA C4-type" evidence="4">
    <location>
        <begin position="79"/>
        <end position="103"/>
    </location>
</feature>
<feature type="domain" description="DnaK suppressor protein-like N-terminal" evidence="7">
    <location>
        <begin position="9"/>
        <end position="71"/>
    </location>
</feature>
<dbReference type="Pfam" id="PF01258">
    <property type="entry name" value="zf-dskA_traR"/>
    <property type="match status" value="1"/>
</dbReference>
<dbReference type="Proteomes" id="UP000294835">
    <property type="component" value="Unassembled WGS sequence"/>
</dbReference>
<dbReference type="SUPFAM" id="SSF109635">
    <property type="entry name" value="DnaK suppressor protein DksA, alpha-hairpin domain"/>
    <property type="match status" value="1"/>
</dbReference>
<keyword evidence="2" id="KW-0863">Zinc-finger</keyword>
<dbReference type="PANTHER" id="PTHR33823">
    <property type="entry name" value="RNA POLYMERASE-BINDING TRANSCRIPTION FACTOR DKSA-RELATED"/>
    <property type="match status" value="1"/>
</dbReference>
<keyword evidence="5" id="KW-0175">Coiled coil</keyword>
<evidence type="ECO:0000259" key="6">
    <source>
        <dbReference type="Pfam" id="PF01258"/>
    </source>
</evidence>
<feature type="domain" description="Zinc finger DksA/TraR C4-type" evidence="6">
    <location>
        <begin position="74"/>
        <end position="104"/>
    </location>
</feature>
<dbReference type="Gene3D" id="1.20.120.910">
    <property type="entry name" value="DksA, coiled-coil domain"/>
    <property type="match status" value="1"/>
</dbReference>
<evidence type="ECO:0000256" key="4">
    <source>
        <dbReference type="PROSITE-ProRule" id="PRU00510"/>
    </source>
</evidence>
<evidence type="ECO:0000256" key="1">
    <source>
        <dbReference type="ARBA" id="ARBA00022723"/>
    </source>
</evidence>
<dbReference type="GO" id="GO:0008270">
    <property type="term" value="F:zinc ion binding"/>
    <property type="evidence" value="ECO:0007669"/>
    <property type="project" value="UniProtKB-KW"/>
</dbReference>
<dbReference type="AlphaFoldDB" id="A0A4R2PSH5"/>
<evidence type="ECO:0000313" key="9">
    <source>
        <dbReference type="Proteomes" id="UP000294835"/>
    </source>
</evidence>
<dbReference type="OrthoDB" id="1121111at2"/>
<sequence length="105" mass="11822">MASLRDRKRQLLNRLAELDHRLHDIEAELDTHQSKDWGELAVEREEDEVLEGMGASGLAEVKQINAALARIEDGSYGYCVRCGEEIAAERLDLLPATPFCRICAR</sequence>
<dbReference type="PANTHER" id="PTHR33823:SF4">
    <property type="entry name" value="GENERAL STRESS PROTEIN 16O"/>
    <property type="match status" value="1"/>
</dbReference>
<protein>
    <submittedName>
        <fullName evidence="8">TraR/DksA family transcriptional regulator</fullName>
    </submittedName>
</protein>
<dbReference type="InterPro" id="IPR037187">
    <property type="entry name" value="DnaK_N"/>
</dbReference>